<organism evidence="2 3">
    <name type="scientific">Nocardioides panzhihuensis</name>
    <dbReference type="NCBI Taxonomy" id="860243"/>
    <lineage>
        <taxon>Bacteria</taxon>
        <taxon>Bacillati</taxon>
        <taxon>Actinomycetota</taxon>
        <taxon>Actinomycetes</taxon>
        <taxon>Propionibacteriales</taxon>
        <taxon>Nocardioidaceae</taxon>
        <taxon>Nocardioides</taxon>
    </lineage>
</organism>
<comment type="caution">
    <text evidence="2">The sequence shown here is derived from an EMBL/GenBank/DDBJ whole genome shotgun (WGS) entry which is preliminary data.</text>
</comment>
<reference evidence="2 3" key="1">
    <citation type="submission" date="2020-07" db="EMBL/GenBank/DDBJ databases">
        <title>Sequencing the genomes of 1000 actinobacteria strains.</title>
        <authorList>
            <person name="Klenk H.-P."/>
        </authorList>
    </citation>
    <scope>NUCLEOTIDE SEQUENCE [LARGE SCALE GENOMIC DNA]</scope>
    <source>
        <strain evidence="2 3">DSM 26487</strain>
    </source>
</reference>
<keyword evidence="3" id="KW-1185">Reference proteome</keyword>
<evidence type="ECO:0000313" key="3">
    <source>
        <dbReference type="Proteomes" id="UP000564496"/>
    </source>
</evidence>
<gene>
    <name evidence="2" type="ORF">BJ988_003360</name>
</gene>
<keyword evidence="2" id="KW-0540">Nuclease</keyword>
<feature type="domain" description="HNH" evidence="1">
    <location>
        <begin position="29"/>
        <end position="81"/>
    </location>
</feature>
<accession>A0A7Z0ITC6</accession>
<dbReference type="InterPro" id="IPR002711">
    <property type="entry name" value="HNH"/>
</dbReference>
<dbReference type="GO" id="GO:0008270">
    <property type="term" value="F:zinc ion binding"/>
    <property type="evidence" value="ECO:0007669"/>
    <property type="project" value="InterPro"/>
</dbReference>
<protein>
    <submittedName>
        <fullName evidence="2">5-methylcytosine-specific restriction endonuclease McrA</fullName>
    </submittedName>
</protein>
<dbReference type="Gene3D" id="1.10.30.50">
    <property type="match status" value="1"/>
</dbReference>
<evidence type="ECO:0000259" key="1">
    <source>
        <dbReference type="Pfam" id="PF01844"/>
    </source>
</evidence>
<keyword evidence="2" id="KW-0255">Endonuclease</keyword>
<sequence length="100" mass="11231">MTTKTNPRRSNGHRRNKVRARVLREETECWLCGQSVDTTLPPGLPTSPEVDEVVPVSRGGDPYDRANCRLAHRLCNQRRGNGTRGHRAPAVEVIATSRTW</sequence>
<dbReference type="GO" id="GO:0004519">
    <property type="term" value="F:endonuclease activity"/>
    <property type="evidence" value="ECO:0007669"/>
    <property type="project" value="UniProtKB-KW"/>
</dbReference>
<keyword evidence="2" id="KW-0378">Hydrolase</keyword>
<dbReference type="EMBL" id="JACBZR010000001">
    <property type="protein sequence ID" value="NYI78712.1"/>
    <property type="molecule type" value="Genomic_DNA"/>
</dbReference>
<dbReference type="Proteomes" id="UP000564496">
    <property type="component" value="Unassembled WGS sequence"/>
</dbReference>
<dbReference type="Pfam" id="PF01844">
    <property type="entry name" value="HNH"/>
    <property type="match status" value="1"/>
</dbReference>
<proteinExistence type="predicted"/>
<name>A0A7Z0ITC6_9ACTN</name>
<dbReference type="AlphaFoldDB" id="A0A7Z0ITC6"/>
<dbReference type="RefSeq" id="WP_179659021.1">
    <property type="nucleotide sequence ID" value="NZ_JACBZR010000001.1"/>
</dbReference>
<evidence type="ECO:0000313" key="2">
    <source>
        <dbReference type="EMBL" id="NYI78712.1"/>
    </source>
</evidence>
<dbReference type="GO" id="GO:0003676">
    <property type="term" value="F:nucleic acid binding"/>
    <property type="evidence" value="ECO:0007669"/>
    <property type="project" value="InterPro"/>
</dbReference>